<dbReference type="Gramene" id="ONK54814">
    <property type="protein sequence ID" value="ONK54814"/>
    <property type="gene ID" value="A4U43_UnF11080"/>
</dbReference>
<dbReference type="AlphaFoldDB" id="A0A1R3L5C2"/>
<dbReference type="EMBL" id="KV864127">
    <property type="protein sequence ID" value="ONK54814.1"/>
    <property type="molecule type" value="Genomic_DNA"/>
</dbReference>
<gene>
    <name evidence="2" type="ORF">A4U43_UnF11080</name>
</gene>
<proteinExistence type="predicted"/>
<name>A0A1R3L5C2_ASPOF</name>
<organism evidence="2 3">
    <name type="scientific">Asparagus officinalis</name>
    <name type="common">Garden asparagus</name>
    <dbReference type="NCBI Taxonomy" id="4686"/>
    <lineage>
        <taxon>Eukaryota</taxon>
        <taxon>Viridiplantae</taxon>
        <taxon>Streptophyta</taxon>
        <taxon>Embryophyta</taxon>
        <taxon>Tracheophyta</taxon>
        <taxon>Spermatophyta</taxon>
        <taxon>Magnoliopsida</taxon>
        <taxon>Liliopsida</taxon>
        <taxon>Asparagales</taxon>
        <taxon>Asparagaceae</taxon>
        <taxon>Asparagoideae</taxon>
        <taxon>Asparagus</taxon>
    </lineage>
</organism>
<protein>
    <submittedName>
        <fullName evidence="2">Uncharacterized protein</fullName>
    </submittedName>
</protein>
<feature type="compositionally biased region" description="Low complexity" evidence="1">
    <location>
        <begin position="1"/>
        <end position="17"/>
    </location>
</feature>
<evidence type="ECO:0000313" key="3">
    <source>
        <dbReference type="Proteomes" id="UP000243459"/>
    </source>
</evidence>
<evidence type="ECO:0000256" key="1">
    <source>
        <dbReference type="SAM" id="MobiDB-lite"/>
    </source>
</evidence>
<feature type="region of interest" description="Disordered" evidence="1">
    <location>
        <begin position="1"/>
        <end position="38"/>
    </location>
</feature>
<dbReference type="Proteomes" id="UP000243459">
    <property type="component" value="Unassembled WGS sequence"/>
</dbReference>
<evidence type="ECO:0000313" key="2">
    <source>
        <dbReference type="EMBL" id="ONK54814.1"/>
    </source>
</evidence>
<feature type="compositionally biased region" description="Pro residues" evidence="1">
    <location>
        <begin position="22"/>
        <end position="31"/>
    </location>
</feature>
<accession>A0A1R3L5C2</accession>
<reference evidence="3" key="1">
    <citation type="journal article" date="2017" name="Nat. Commun.">
        <title>The asparagus genome sheds light on the origin and evolution of a young Y chromosome.</title>
        <authorList>
            <person name="Harkess A."/>
            <person name="Zhou J."/>
            <person name="Xu C."/>
            <person name="Bowers J.E."/>
            <person name="Van der Hulst R."/>
            <person name="Ayyampalayam S."/>
            <person name="Mercati F."/>
            <person name="Riccardi P."/>
            <person name="McKain M.R."/>
            <person name="Kakrana A."/>
            <person name="Tang H."/>
            <person name="Ray J."/>
            <person name="Groenendijk J."/>
            <person name="Arikit S."/>
            <person name="Mathioni S.M."/>
            <person name="Nakano M."/>
            <person name="Shan H."/>
            <person name="Telgmann-Rauber A."/>
            <person name="Kanno A."/>
            <person name="Yue Z."/>
            <person name="Chen H."/>
            <person name="Li W."/>
            <person name="Chen Y."/>
            <person name="Xu X."/>
            <person name="Zhang Y."/>
            <person name="Luo S."/>
            <person name="Chen H."/>
            <person name="Gao J."/>
            <person name="Mao Z."/>
            <person name="Pires J.C."/>
            <person name="Luo M."/>
            <person name="Kudrna D."/>
            <person name="Wing R.A."/>
            <person name="Meyers B.C."/>
            <person name="Yi K."/>
            <person name="Kong H."/>
            <person name="Lavrijsen P."/>
            <person name="Sunseri F."/>
            <person name="Falavigna A."/>
            <person name="Ye Y."/>
            <person name="Leebens-Mack J.H."/>
            <person name="Chen G."/>
        </authorList>
    </citation>
    <scope>NUCLEOTIDE SEQUENCE [LARGE SCALE GENOMIC DNA]</scope>
    <source>
        <strain evidence="3">cv. DH0086</strain>
    </source>
</reference>
<keyword evidence="3" id="KW-1185">Reference proteome</keyword>
<sequence>MGGRTAAAAAGEGRLAGVEPLVHPPQPPSPSAPLDSPSAANLTRMEHGLVRRGDSARLRRGARQGRRIGRLIGLSPVVLKEIGALRRMDGGRPIVCVQICGTVG</sequence>